<proteinExistence type="predicted"/>
<reference evidence="1 2" key="1">
    <citation type="submission" date="2017-04" db="EMBL/GenBank/DDBJ databases">
        <authorList>
            <person name="Afonso C.L."/>
            <person name="Miller P.J."/>
            <person name="Scott M.A."/>
            <person name="Spackman E."/>
            <person name="Goraichik I."/>
            <person name="Dimitrov K.M."/>
            <person name="Suarez D.L."/>
            <person name="Swayne D.E."/>
        </authorList>
    </citation>
    <scope>NUCLEOTIDE SEQUENCE [LARGE SCALE GENOMIC DNA]</scope>
    <source>
        <strain evidence="1 2">USBA 355</strain>
    </source>
</reference>
<dbReference type="STRING" id="560819.SAMN05428998_107122"/>
<name>A0A1Y6BWC0_9PROT</name>
<dbReference type="AlphaFoldDB" id="A0A1Y6BWC0"/>
<dbReference type="RefSeq" id="WP_085122823.1">
    <property type="nucleotide sequence ID" value="NZ_FWZX01000007.1"/>
</dbReference>
<keyword evidence="2" id="KW-1185">Reference proteome</keyword>
<evidence type="ECO:0000313" key="1">
    <source>
        <dbReference type="EMBL" id="SMF21690.1"/>
    </source>
</evidence>
<evidence type="ECO:0000313" key="2">
    <source>
        <dbReference type="Proteomes" id="UP000192917"/>
    </source>
</evidence>
<dbReference type="Proteomes" id="UP000192917">
    <property type="component" value="Unassembled WGS sequence"/>
</dbReference>
<protein>
    <recommendedName>
        <fullName evidence="3">Ava_C0101 and related proteins</fullName>
    </recommendedName>
</protein>
<evidence type="ECO:0008006" key="3">
    <source>
        <dbReference type="Google" id="ProtNLM"/>
    </source>
</evidence>
<organism evidence="1 2">
    <name type="scientific">Tistlia consotensis USBA 355</name>
    <dbReference type="NCBI Taxonomy" id="560819"/>
    <lineage>
        <taxon>Bacteria</taxon>
        <taxon>Pseudomonadati</taxon>
        <taxon>Pseudomonadota</taxon>
        <taxon>Alphaproteobacteria</taxon>
        <taxon>Rhodospirillales</taxon>
        <taxon>Rhodovibrionaceae</taxon>
        <taxon>Tistlia</taxon>
    </lineage>
</organism>
<dbReference type="InterPro" id="IPR046038">
    <property type="entry name" value="DUF5996"/>
</dbReference>
<gene>
    <name evidence="1" type="ORF">SAMN05428998_107122</name>
</gene>
<accession>A0A1Y6BWC0</accession>
<dbReference type="EMBL" id="FWZX01000007">
    <property type="protein sequence ID" value="SMF21690.1"/>
    <property type="molecule type" value="Genomic_DNA"/>
</dbReference>
<sequence length="318" mass="35159">MSVPPTRRPDWPEIPFPAWRETCRHLHLMTQVVGKYRLARSPWLNHSWHATLYVTARGLATGPVPDGARTLEIEFDCLDHLLLLRADDGGTRRLPLGPGSLAAFHQAFRTALAELGADPRFDGRPNELPAPVRFAEDQEQRPYDRDAVERFWRALLAIDRVFRRFRSGFLGKVSPAHLFWGSFDLAVTRFSGRRAPLHPGGIPALPDAVTREAYSHEVASAGFWPGGGGLEEPAFYAYAYPAPAGFAEAAVAPAEACFHKDLGEFLLPYEAVRRAADPEAALLAFLQSTYAAAADLGGWDRAALDCDLGEPRRPRPVE</sequence>
<dbReference type="Pfam" id="PF19459">
    <property type="entry name" value="DUF5996"/>
    <property type="match status" value="1"/>
</dbReference>